<evidence type="ECO:0000313" key="7">
    <source>
        <dbReference type="EMBL" id="VDK42168.1"/>
    </source>
</evidence>
<keyword evidence="3 6" id="KW-0812">Transmembrane</keyword>
<accession>A0A0R3WEE4</accession>
<evidence type="ECO:0000313" key="8">
    <source>
        <dbReference type="Proteomes" id="UP000282613"/>
    </source>
</evidence>
<reference evidence="7 8" key="2">
    <citation type="submission" date="2018-11" db="EMBL/GenBank/DDBJ databases">
        <authorList>
            <consortium name="Pathogen Informatics"/>
        </authorList>
    </citation>
    <scope>NUCLEOTIDE SEQUENCE [LARGE SCALE GENOMIC DNA]</scope>
</reference>
<feature type="transmembrane region" description="Helical" evidence="6">
    <location>
        <begin position="208"/>
        <end position="229"/>
    </location>
</feature>
<dbReference type="SUPFAM" id="SSF103473">
    <property type="entry name" value="MFS general substrate transporter"/>
    <property type="match status" value="1"/>
</dbReference>
<evidence type="ECO:0000256" key="4">
    <source>
        <dbReference type="ARBA" id="ARBA00022989"/>
    </source>
</evidence>
<evidence type="ECO:0000313" key="9">
    <source>
        <dbReference type="WBParaSite" id="TASK_0000918201-mRNA-1"/>
    </source>
</evidence>
<evidence type="ECO:0000256" key="1">
    <source>
        <dbReference type="ARBA" id="ARBA00004141"/>
    </source>
</evidence>
<protein>
    <submittedName>
        <fullName evidence="9">MFS_1_like domain-containing protein</fullName>
    </submittedName>
</protein>
<gene>
    <name evidence="7" type="ORF">TASK_LOCUS9183</name>
</gene>
<dbReference type="WBParaSite" id="TASK_0000918201-mRNA-1">
    <property type="protein sequence ID" value="TASK_0000918201-mRNA-1"/>
    <property type="gene ID" value="TASK_0000918201"/>
</dbReference>
<evidence type="ECO:0000256" key="3">
    <source>
        <dbReference type="ARBA" id="ARBA00022692"/>
    </source>
</evidence>
<dbReference type="Gene3D" id="1.20.1250.20">
    <property type="entry name" value="MFS general substrate transporter like domains"/>
    <property type="match status" value="1"/>
</dbReference>
<feature type="transmembrane region" description="Helical" evidence="6">
    <location>
        <begin position="146"/>
        <end position="166"/>
    </location>
</feature>
<name>A0A0R3WEE4_TAEAS</name>
<evidence type="ECO:0000256" key="2">
    <source>
        <dbReference type="ARBA" id="ARBA00022448"/>
    </source>
</evidence>
<comment type="subcellular location">
    <subcellularLocation>
        <location evidence="1">Membrane</location>
        <topology evidence="1">Multi-pass membrane protein</topology>
    </subcellularLocation>
</comment>
<organism evidence="9">
    <name type="scientific">Taenia asiatica</name>
    <name type="common">Asian tapeworm</name>
    <dbReference type="NCBI Taxonomy" id="60517"/>
    <lineage>
        <taxon>Eukaryota</taxon>
        <taxon>Metazoa</taxon>
        <taxon>Spiralia</taxon>
        <taxon>Lophotrochozoa</taxon>
        <taxon>Platyhelminthes</taxon>
        <taxon>Cestoda</taxon>
        <taxon>Eucestoda</taxon>
        <taxon>Cyclophyllidea</taxon>
        <taxon>Taeniidae</taxon>
        <taxon>Taenia</taxon>
    </lineage>
</organism>
<keyword evidence="4 6" id="KW-1133">Transmembrane helix</keyword>
<dbReference type="Proteomes" id="UP000282613">
    <property type="component" value="Unassembled WGS sequence"/>
</dbReference>
<feature type="transmembrane region" description="Helical" evidence="6">
    <location>
        <begin position="173"/>
        <end position="196"/>
    </location>
</feature>
<dbReference type="GO" id="GO:0016020">
    <property type="term" value="C:membrane"/>
    <property type="evidence" value="ECO:0007669"/>
    <property type="project" value="UniProtKB-SubCell"/>
</dbReference>
<dbReference type="PANTHER" id="PTHR43385">
    <property type="entry name" value="RIBOFLAVIN TRANSPORTER RIBJ"/>
    <property type="match status" value="1"/>
</dbReference>
<dbReference type="EMBL" id="UYRS01019021">
    <property type="protein sequence ID" value="VDK42168.1"/>
    <property type="molecule type" value="Genomic_DNA"/>
</dbReference>
<keyword evidence="5 6" id="KW-0472">Membrane</keyword>
<dbReference type="PANTHER" id="PTHR43385:SF1">
    <property type="entry name" value="RIBOFLAVIN TRANSPORTER RIBJ"/>
    <property type="match status" value="1"/>
</dbReference>
<keyword evidence="8" id="KW-1185">Reference proteome</keyword>
<sequence>MRNQTRDINLPSATSVEREYRKILFSHRLATVGPIPYLPWSCVLAHALYRGCMVVCLPSPPSTANPNLTVDMATSPNYWFLVPLYVLHVESEIEEAIENSLDNSLEVLHKVDVYLFWTIMCLSLIPLTLITATLKVVGQRSIPDDKYLSLVSTLGALFNTLARIGWGPLGDRFAYKVPLCCLNLFYGVILITLPFIPPIPVAGKYLYALWVSFVYLCVAGNFVLLPFGISRAFGHKHFAANYGIVFSAFVSV</sequence>
<evidence type="ECO:0000256" key="5">
    <source>
        <dbReference type="ARBA" id="ARBA00023136"/>
    </source>
</evidence>
<dbReference type="AlphaFoldDB" id="A0A0R3WEE4"/>
<feature type="transmembrane region" description="Helical" evidence="6">
    <location>
        <begin position="113"/>
        <end position="134"/>
    </location>
</feature>
<proteinExistence type="predicted"/>
<keyword evidence="2" id="KW-0813">Transport</keyword>
<dbReference type="InterPro" id="IPR052983">
    <property type="entry name" value="MFS_Riboflavin_Transporter"/>
</dbReference>
<evidence type="ECO:0000256" key="6">
    <source>
        <dbReference type="SAM" id="Phobius"/>
    </source>
</evidence>
<dbReference type="OrthoDB" id="410267at2759"/>
<reference evidence="9" key="1">
    <citation type="submission" date="2017-02" db="UniProtKB">
        <authorList>
            <consortium name="WormBaseParasite"/>
        </authorList>
    </citation>
    <scope>IDENTIFICATION</scope>
</reference>
<dbReference type="InterPro" id="IPR036259">
    <property type="entry name" value="MFS_trans_sf"/>
</dbReference>